<dbReference type="EMBL" id="MZ336020">
    <property type="protein sequence ID" value="QWY14055.1"/>
    <property type="molecule type" value="Genomic_DNA"/>
</dbReference>
<dbReference type="RefSeq" id="YP_010845240.1">
    <property type="nucleotide sequence ID" value="NC_079187.1"/>
</dbReference>
<name>A0A8F3C948_9CAUD</name>
<dbReference type="GeneID" id="80832392"/>
<dbReference type="Proteomes" id="UP000693898">
    <property type="component" value="Segment"/>
</dbReference>
<protein>
    <submittedName>
        <fullName evidence="1">Uncharacterized protein</fullName>
    </submittedName>
</protein>
<organism evidence="1 2">
    <name type="scientific">Aeromonas phage pAh6.2TG</name>
    <dbReference type="NCBI Taxonomy" id="2849625"/>
    <lineage>
        <taxon>Viruses</taxon>
        <taxon>Duplodnaviria</taxon>
        <taxon>Heunggongvirae</taxon>
        <taxon>Uroviricota</taxon>
        <taxon>Caudoviricetes</taxon>
        <taxon>Chaseviridae</taxon>
        <taxon>Nefertitivirinae</taxon>
        <taxon>Phayathaivirus</taxon>
        <taxon>Phayathaivirus pAh62TG</taxon>
    </lineage>
</organism>
<reference evidence="1" key="1">
    <citation type="submission" date="2021-06" db="EMBL/GenBank/DDBJ databases">
        <authorList>
            <person name="Le T.D."/>
        </authorList>
    </citation>
    <scope>NUCLEOTIDE SEQUENCE</scope>
</reference>
<dbReference type="KEGG" id="vg:80832392"/>
<keyword evidence="2" id="KW-1185">Reference proteome</keyword>
<proteinExistence type="predicted"/>
<evidence type="ECO:0000313" key="2">
    <source>
        <dbReference type="Proteomes" id="UP000693898"/>
    </source>
</evidence>
<accession>A0A8F3C948</accession>
<sequence>MSTENKFLPIIRRIIIKHKVRKFAIDEIQSVTGATSQFAAKAIYWAVVNGCNSATVEKLCITKSPEYAVNWAHGRDIALEVRGL</sequence>
<evidence type="ECO:0000313" key="1">
    <source>
        <dbReference type="EMBL" id="QWY14055.1"/>
    </source>
</evidence>